<keyword evidence="1" id="KW-0812">Transmembrane</keyword>
<sequence length="90" mass="10468">MLELLLSLLSEALLLKYITFRLLYLVPYIAAFLFVLLHLKLQLQVGQKWSLTECVGNVLEQTIIIFSPVLRWRIKCLSKMSDEIEAVPIY</sequence>
<keyword evidence="1" id="KW-0472">Membrane</keyword>
<protein>
    <submittedName>
        <fullName evidence="2">Uncharacterized protein</fullName>
    </submittedName>
</protein>
<keyword evidence="1" id="KW-1133">Transmembrane helix</keyword>
<proteinExistence type="predicted"/>
<dbReference type="AlphaFoldDB" id="A0A327ZVM5"/>
<reference evidence="2 3" key="1">
    <citation type="journal article" date="2018" name="Front. Microbiol.">
        <title>Description and Comparative Genomics of Macrococcus caseolyticus subsp. hominis subsp. nov., Macrococcus goetzii sp. nov., Macrococcus epidermidis sp. nov., and Macrococcus bohemicus sp. nov., Novel Macrococci From Human Clinical Material With Virulence Potential and Suspected Uptake of Foreign DNA by Natural Transformation.</title>
        <authorList>
            <person name="Maslanova I."/>
            <person name="Wertheimer Z."/>
            <person name="Sedlacek I."/>
            <person name="Svec P."/>
            <person name="Indrakova A."/>
            <person name="Kovarovic V."/>
            <person name="Schumann P."/>
            <person name="Sproer C."/>
            <person name="Kralova S."/>
            <person name="Sedo O."/>
            <person name="Kristofova L."/>
            <person name="Vrbovska V."/>
            <person name="Fuzik T."/>
            <person name="Petras P."/>
            <person name="Zdrahal Z."/>
            <person name="Ruzickova V."/>
            <person name="Doskar J."/>
            <person name="Pantucek R."/>
        </authorList>
    </citation>
    <scope>NUCLEOTIDE SEQUENCE [LARGE SCALE GENOMIC DNA]</scope>
    <source>
        <strain evidence="2 3">01/688</strain>
    </source>
</reference>
<gene>
    <name evidence="2" type="ORF">BHU61_07080</name>
</gene>
<feature type="transmembrane region" description="Helical" evidence="1">
    <location>
        <begin position="20"/>
        <end position="39"/>
    </location>
</feature>
<accession>A0A327ZVM5</accession>
<name>A0A327ZVM5_9STAP</name>
<keyword evidence="3" id="KW-1185">Reference proteome</keyword>
<evidence type="ECO:0000256" key="1">
    <source>
        <dbReference type="SAM" id="Phobius"/>
    </source>
</evidence>
<dbReference type="EMBL" id="PZJH01000002">
    <property type="protein sequence ID" value="RAK45068.1"/>
    <property type="molecule type" value="Genomic_DNA"/>
</dbReference>
<dbReference type="Proteomes" id="UP000249808">
    <property type="component" value="Unassembled WGS sequence"/>
</dbReference>
<comment type="caution">
    <text evidence="2">The sequence shown here is derived from an EMBL/GenBank/DDBJ whole genome shotgun (WGS) entry which is preliminary data.</text>
</comment>
<evidence type="ECO:0000313" key="2">
    <source>
        <dbReference type="EMBL" id="RAK45068.1"/>
    </source>
</evidence>
<organism evidence="2 3">
    <name type="scientific">Macrococcus epidermidis</name>
    <dbReference type="NCBI Taxonomy" id="1902580"/>
    <lineage>
        <taxon>Bacteria</taxon>
        <taxon>Bacillati</taxon>
        <taxon>Bacillota</taxon>
        <taxon>Bacilli</taxon>
        <taxon>Bacillales</taxon>
        <taxon>Staphylococcaceae</taxon>
        <taxon>Macrococcus</taxon>
    </lineage>
</organism>
<evidence type="ECO:0000313" key="3">
    <source>
        <dbReference type="Proteomes" id="UP000249808"/>
    </source>
</evidence>